<comment type="caution">
    <text evidence="1">The sequence shown here is derived from an EMBL/GenBank/DDBJ whole genome shotgun (WGS) entry which is preliminary data.</text>
</comment>
<sequence length="69" mass="8061">MVSWVEKAYFSTATAVIQDDQEIFCQCHDPAIFVPAKILPLLMLSAFHHFILTDRRCVLGHHHRFTFLF</sequence>
<protein>
    <submittedName>
        <fullName evidence="1">Uncharacterized protein</fullName>
    </submittedName>
</protein>
<dbReference type="Proteomes" id="UP000846355">
    <property type="component" value="Unassembled WGS sequence"/>
</dbReference>
<gene>
    <name evidence="1" type="ORF">HMV95_23070</name>
</gene>
<proteinExistence type="predicted"/>
<dbReference type="AlphaFoldDB" id="A0A2S8HU68"/>
<reference evidence="1" key="2">
    <citation type="submission" date="2018-12" db="EMBL/GenBank/DDBJ databases">
        <authorList>
            <consortium name="NCBI Pathogen Detection Project"/>
        </authorList>
    </citation>
    <scope>NUCLEOTIDE SEQUENCE</scope>
    <source>
        <strain evidence="1">EuSCAPE_DE065</strain>
    </source>
</reference>
<name>A0A2S8HU68_ECOLX</name>
<evidence type="ECO:0000313" key="1">
    <source>
        <dbReference type="EMBL" id="HAJ5961098.1"/>
    </source>
</evidence>
<accession>A0A2S8HU68</accession>
<dbReference type="EMBL" id="DABHXT010000063">
    <property type="protein sequence ID" value="HAJ5961098.1"/>
    <property type="molecule type" value="Genomic_DNA"/>
</dbReference>
<organism evidence="1">
    <name type="scientific">Escherichia coli</name>
    <dbReference type="NCBI Taxonomy" id="562"/>
    <lineage>
        <taxon>Bacteria</taxon>
        <taxon>Pseudomonadati</taxon>
        <taxon>Pseudomonadota</taxon>
        <taxon>Gammaproteobacteria</taxon>
        <taxon>Enterobacterales</taxon>
        <taxon>Enterobacteriaceae</taxon>
        <taxon>Escherichia</taxon>
    </lineage>
</organism>
<reference evidence="1" key="1">
    <citation type="journal article" date="2018" name="Genome Biol.">
        <title>SKESA: strategic k-mer extension for scrupulous assemblies.</title>
        <authorList>
            <person name="Souvorov A."/>
            <person name="Agarwala R."/>
            <person name="Lipman D.J."/>
        </authorList>
    </citation>
    <scope>NUCLEOTIDE SEQUENCE [LARGE SCALE GENOMIC DNA]</scope>
    <source>
        <strain evidence="1">EuSCAPE_DE065</strain>
    </source>
</reference>